<organism evidence="2 3">
    <name type="scientific">Paenibacillus anaericanus</name>
    <dbReference type="NCBI Taxonomy" id="170367"/>
    <lineage>
        <taxon>Bacteria</taxon>
        <taxon>Bacillati</taxon>
        <taxon>Bacillota</taxon>
        <taxon>Bacilli</taxon>
        <taxon>Bacillales</taxon>
        <taxon>Paenibacillaceae</taxon>
        <taxon>Paenibacillus</taxon>
    </lineage>
</organism>
<dbReference type="Proteomes" id="UP000279446">
    <property type="component" value="Unassembled WGS sequence"/>
</dbReference>
<evidence type="ECO:0000313" key="2">
    <source>
        <dbReference type="EMBL" id="RUT46732.1"/>
    </source>
</evidence>
<keyword evidence="3" id="KW-1185">Reference proteome</keyword>
<dbReference type="OrthoDB" id="2615543at2"/>
<dbReference type="EMBL" id="RZNY01000007">
    <property type="protein sequence ID" value="RUT46732.1"/>
    <property type="molecule type" value="Genomic_DNA"/>
</dbReference>
<evidence type="ECO:0000256" key="1">
    <source>
        <dbReference type="SAM" id="MobiDB-lite"/>
    </source>
</evidence>
<reference evidence="2 3" key="1">
    <citation type="submission" date="2018-12" db="EMBL/GenBank/DDBJ databases">
        <authorList>
            <person name="Sun L."/>
            <person name="Chen Z."/>
        </authorList>
    </citation>
    <scope>NUCLEOTIDE SEQUENCE [LARGE SCALE GENOMIC DNA]</scope>
    <source>
        <strain evidence="2 3">DSM 15890</strain>
    </source>
</reference>
<accession>A0A433YA09</accession>
<name>A0A433YA09_9BACL</name>
<sequence>MDEFKTAADYEYERYEILKGYRPENDIPDADLLPHDTRITQGISEESGPTHIASSDNNQWEELQDVPDADEIEMNTPIDPAAPDTEALHGTDLLNGYSGDDTNS</sequence>
<dbReference type="RefSeq" id="WP_127192069.1">
    <property type="nucleotide sequence ID" value="NZ_RZNY01000007.1"/>
</dbReference>
<protein>
    <submittedName>
        <fullName evidence="2">Uncharacterized protein</fullName>
    </submittedName>
</protein>
<dbReference type="AlphaFoldDB" id="A0A433YA09"/>
<proteinExistence type="predicted"/>
<feature type="region of interest" description="Disordered" evidence="1">
    <location>
        <begin position="73"/>
        <end position="104"/>
    </location>
</feature>
<gene>
    <name evidence="2" type="ORF">EJP82_10875</name>
</gene>
<evidence type="ECO:0000313" key="3">
    <source>
        <dbReference type="Proteomes" id="UP000279446"/>
    </source>
</evidence>
<comment type="caution">
    <text evidence="2">The sequence shown here is derived from an EMBL/GenBank/DDBJ whole genome shotgun (WGS) entry which is preliminary data.</text>
</comment>